<dbReference type="RefSeq" id="WP_257820935.1">
    <property type="nucleotide sequence ID" value="NZ_JABXYM010000001.1"/>
</dbReference>
<dbReference type="Pfam" id="PF01266">
    <property type="entry name" value="DAO"/>
    <property type="match status" value="1"/>
</dbReference>
<comment type="cofactor">
    <cofactor evidence="1">
        <name>FAD</name>
        <dbReference type="ChEBI" id="CHEBI:57692"/>
    </cofactor>
</comment>
<dbReference type="AlphaFoldDB" id="A0A9Q4B0Y0"/>
<evidence type="ECO:0000256" key="3">
    <source>
        <dbReference type="ARBA" id="ARBA00022630"/>
    </source>
</evidence>
<reference evidence="6" key="1">
    <citation type="submission" date="2020-06" db="EMBL/GenBank/DDBJ databases">
        <title>Insight into the genomes of haloalkaliphilic bacilli from Kenyan soda lakes.</title>
        <authorList>
            <person name="Mwirichia R."/>
            <person name="Villamizar G.C."/>
            <person name="Poehlein A."/>
            <person name="Mugweru J."/>
            <person name="Kipnyargis A."/>
            <person name="Kiplimo D."/>
            <person name="Orwa P."/>
            <person name="Daniel R."/>
        </authorList>
    </citation>
    <scope>NUCLEOTIDE SEQUENCE</scope>
    <source>
        <strain evidence="6">B1096_S55</strain>
    </source>
</reference>
<dbReference type="GO" id="GO:0016491">
    <property type="term" value="F:oxidoreductase activity"/>
    <property type="evidence" value="ECO:0007669"/>
    <property type="project" value="UniProtKB-KW"/>
</dbReference>
<dbReference type="GO" id="GO:0005737">
    <property type="term" value="C:cytoplasm"/>
    <property type="evidence" value="ECO:0007669"/>
    <property type="project" value="TreeGrafter"/>
</dbReference>
<keyword evidence="3" id="KW-0285">Flavoprotein</keyword>
<keyword evidence="4" id="KW-0560">Oxidoreductase</keyword>
<keyword evidence="7" id="KW-1185">Reference proteome</keyword>
<dbReference type="InterPro" id="IPR036188">
    <property type="entry name" value="FAD/NAD-bd_sf"/>
</dbReference>
<evidence type="ECO:0000259" key="5">
    <source>
        <dbReference type="Pfam" id="PF01266"/>
    </source>
</evidence>
<proteinExistence type="inferred from homology"/>
<protein>
    <submittedName>
        <fullName evidence="6">FAD-binding oxidoreductase</fullName>
    </submittedName>
</protein>
<dbReference type="PANTHER" id="PTHR13847:SF286">
    <property type="entry name" value="D-AMINO ACID DEHYDROGENASE"/>
    <property type="match status" value="1"/>
</dbReference>
<accession>A0A9Q4B0Y0</accession>
<dbReference type="SUPFAM" id="SSF54373">
    <property type="entry name" value="FAD-linked reductases, C-terminal domain"/>
    <property type="match status" value="1"/>
</dbReference>
<comment type="caution">
    <text evidence="6">The sequence shown here is derived from an EMBL/GenBank/DDBJ whole genome shotgun (WGS) entry which is preliminary data.</text>
</comment>
<comment type="similarity">
    <text evidence="2">Belongs to the DadA oxidoreductase family.</text>
</comment>
<evidence type="ECO:0000256" key="1">
    <source>
        <dbReference type="ARBA" id="ARBA00001974"/>
    </source>
</evidence>
<evidence type="ECO:0000256" key="4">
    <source>
        <dbReference type="ARBA" id="ARBA00023002"/>
    </source>
</evidence>
<dbReference type="PANTHER" id="PTHR13847">
    <property type="entry name" value="SARCOSINE DEHYDROGENASE-RELATED"/>
    <property type="match status" value="1"/>
</dbReference>
<dbReference type="Gene3D" id="3.30.9.10">
    <property type="entry name" value="D-Amino Acid Oxidase, subunit A, domain 2"/>
    <property type="match status" value="1"/>
</dbReference>
<organism evidence="6 7">
    <name type="scientific">Salipaludibacillus agaradhaerens</name>
    <name type="common">Bacillus agaradhaerens</name>
    <dbReference type="NCBI Taxonomy" id="76935"/>
    <lineage>
        <taxon>Bacteria</taxon>
        <taxon>Bacillati</taxon>
        <taxon>Bacillota</taxon>
        <taxon>Bacilli</taxon>
        <taxon>Bacillales</taxon>
        <taxon>Bacillaceae</taxon>
    </lineage>
</organism>
<dbReference type="Proteomes" id="UP001057753">
    <property type="component" value="Unassembled WGS sequence"/>
</dbReference>
<evidence type="ECO:0000313" key="7">
    <source>
        <dbReference type="Proteomes" id="UP001057753"/>
    </source>
</evidence>
<evidence type="ECO:0000313" key="6">
    <source>
        <dbReference type="EMBL" id="MCR6096299.1"/>
    </source>
</evidence>
<feature type="domain" description="FAD dependent oxidoreductase" evidence="5">
    <location>
        <begin position="4"/>
        <end position="351"/>
    </location>
</feature>
<evidence type="ECO:0000256" key="2">
    <source>
        <dbReference type="ARBA" id="ARBA00009410"/>
    </source>
</evidence>
<name>A0A9Q4B0Y0_SALAG</name>
<gene>
    <name evidence="6" type="ORF">HXA33_07025</name>
</gene>
<sequence length="372" mass="40176">MKTYIVVGGGILGASTAYHLAKDGYDVTLVDREDKGQATYAGAGIICPWLSQRRNQVWYRLVKAGANYYPTLINALKNLGETNTGYKQIGAMALHHDEKKLNDIEIRAYKRRENAPEIGEITRFSHSEAKRMFPPLADGYGAVHVSGGARVDGKDLRDALLRAAKKHGANVIHGDAKLMTNRTNVTGVEVDGNELLASKVVLAAGAWTDELLHPLGKALLVKPQKGQILHLELPQTNNDNWPVIIPPGDYYMVSFGNGRLVTGATREDNSGFDYRVTAGGIYDVLNETFQVAPGLKESRVVETRVGFRPFTPGSLPVIGKVPDIEGVVMATGLGATGLTAGPFLGSLLAKLAVGEKSDFPIEDYNCEAAFQS</sequence>
<dbReference type="InterPro" id="IPR006076">
    <property type="entry name" value="FAD-dep_OxRdtase"/>
</dbReference>
<dbReference type="Gene3D" id="3.50.50.60">
    <property type="entry name" value="FAD/NAD(P)-binding domain"/>
    <property type="match status" value="1"/>
</dbReference>
<dbReference type="EMBL" id="JABXYM010000001">
    <property type="protein sequence ID" value="MCR6096299.1"/>
    <property type="molecule type" value="Genomic_DNA"/>
</dbReference>
<dbReference type="SUPFAM" id="SSF51905">
    <property type="entry name" value="FAD/NAD(P)-binding domain"/>
    <property type="match status" value="1"/>
</dbReference>